<evidence type="ECO:0000256" key="2">
    <source>
        <dbReference type="SAM" id="Phobius"/>
    </source>
</evidence>
<sequence length="552" mass="63600">MLEFDGLLTEHPFVCSVVAIVIGVFYHHISELIELQKLQRQQDEYIVGNQRNKMSRKGSFTLSSNSFQQPEEVTVSSTFSSTLSSRDLQAKLAACERVIQSLQNELQTTKCDNSKLRASLGTAHNKAAILEQEGTDMKELLEKEQTKVLNLQSKQIPTPTQMYELEWDKADAMISLVNVQKEIYELESSISMHRFELVQKQNLLEVEMQRVSLEEVLGAREHSEAFLQAEQEKLRSIHDGLEESIARIEANQERLLSEQFSSHDELAASQKQEQVLLTKIEEKEGAIAIQKQQMAQLERLVEMEKEKARNQVEGCKIKYESAERKLENIMQESVYNQKRVDDLEQMLKAETKRSEESKGDSHKNEVILRTKDTQIEALKSSVAALKEKEEEQQVVVEKLRKLHEQERERVDQMKIQAEKLAKEKLMCEDALEKVNMKMEAKLEAIMKQKHVLKQFEEAQAQEQQKSAKINEQLPQLYNLIKVEETKGTKLKEELDQKNGQLLKEKLKVQQLQKELSNMSALLMTQQKDDKATAEAIATAGGDRKAWFWKQQS</sequence>
<keyword evidence="2" id="KW-0812">Transmembrane</keyword>
<keyword evidence="1" id="KW-0175">Coiled coil</keyword>
<organism evidence="3 4">
    <name type="scientific">Cylindrotheca closterium</name>
    <dbReference type="NCBI Taxonomy" id="2856"/>
    <lineage>
        <taxon>Eukaryota</taxon>
        <taxon>Sar</taxon>
        <taxon>Stramenopiles</taxon>
        <taxon>Ochrophyta</taxon>
        <taxon>Bacillariophyta</taxon>
        <taxon>Bacillariophyceae</taxon>
        <taxon>Bacillariophycidae</taxon>
        <taxon>Bacillariales</taxon>
        <taxon>Bacillariaceae</taxon>
        <taxon>Cylindrotheca</taxon>
    </lineage>
</organism>
<dbReference type="Proteomes" id="UP001295423">
    <property type="component" value="Unassembled WGS sequence"/>
</dbReference>
<evidence type="ECO:0000313" key="4">
    <source>
        <dbReference type="Proteomes" id="UP001295423"/>
    </source>
</evidence>
<dbReference type="EMBL" id="CAKOGP040001958">
    <property type="protein sequence ID" value="CAJ1957873.1"/>
    <property type="molecule type" value="Genomic_DNA"/>
</dbReference>
<keyword evidence="2" id="KW-0472">Membrane</keyword>
<evidence type="ECO:0000256" key="1">
    <source>
        <dbReference type="SAM" id="Coils"/>
    </source>
</evidence>
<comment type="caution">
    <text evidence="3">The sequence shown here is derived from an EMBL/GenBank/DDBJ whole genome shotgun (WGS) entry which is preliminary data.</text>
</comment>
<name>A0AAD2FZB0_9STRA</name>
<reference evidence="3" key="1">
    <citation type="submission" date="2023-08" db="EMBL/GenBank/DDBJ databases">
        <authorList>
            <person name="Audoor S."/>
            <person name="Bilcke G."/>
        </authorList>
    </citation>
    <scope>NUCLEOTIDE SEQUENCE</scope>
</reference>
<accession>A0AAD2FZB0</accession>
<evidence type="ECO:0000313" key="3">
    <source>
        <dbReference type="EMBL" id="CAJ1957873.1"/>
    </source>
</evidence>
<gene>
    <name evidence="3" type="ORF">CYCCA115_LOCUS16918</name>
</gene>
<proteinExistence type="predicted"/>
<feature type="transmembrane region" description="Helical" evidence="2">
    <location>
        <begin position="12"/>
        <end position="29"/>
    </location>
</feature>
<protein>
    <submittedName>
        <fullName evidence="3">Uncharacterized protein</fullName>
    </submittedName>
</protein>
<dbReference type="AlphaFoldDB" id="A0AAD2FZB0"/>
<feature type="coiled-coil region" evidence="1">
    <location>
        <begin position="238"/>
        <end position="528"/>
    </location>
</feature>
<keyword evidence="4" id="KW-1185">Reference proteome</keyword>
<feature type="coiled-coil region" evidence="1">
    <location>
        <begin position="85"/>
        <end position="119"/>
    </location>
</feature>
<keyword evidence="2" id="KW-1133">Transmembrane helix</keyword>